<dbReference type="RefSeq" id="WP_189400938.1">
    <property type="nucleotide sequence ID" value="NZ_BMXA01000003.1"/>
</dbReference>
<dbReference type="InterPro" id="IPR014166">
    <property type="entry name" value="Tol-Pal_acyl-CoA_thioesterase"/>
</dbReference>
<dbReference type="InterPro" id="IPR006684">
    <property type="entry name" value="YbgC/YbaW"/>
</dbReference>
<dbReference type="InterPro" id="IPR008272">
    <property type="entry name" value="HB-CoA_thioesterase_AS"/>
</dbReference>
<name>A0A918RUS2_9GAMM</name>
<dbReference type="Gene3D" id="3.10.129.10">
    <property type="entry name" value="Hotdog Thioesterase"/>
    <property type="match status" value="1"/>
</dbReference>
<gene>
    <name evidence="3" type="ORF">GCM10008090_22160</name>
</gene>
<comment type="caution">
    <text evidence="3">The sequence shown here is derived from an EMBL/GenBank/DDBJ whole genome shotgun (WGS) entry which is preliminary data.</text>
</comment>
<dbReference type="NCBIfam" id="TIGR00051">
    <property type="entry name" value="YbgC/FadM family acyl-CoA thioesterase"/>
    <property type="match status" value="1"/>
</dbReference>
<proteinExistence type="inferred from homology"/>
<keyword evidence="2" id="KW-0378">Hydrolase</keyword>
<accession>A0A918RUS2</accession>
<dbReference type="InterPro" id="IPR029069">
    <property type="entry name" value="HotDog_dom_sf"/>
</dbReference>
<evidence type="ECO:0000256" key="2">
    <source>
        <dbReference type="ARBA" id="ARBA00022801"/>
    </source>
</evidence>
<dbReference type="Pfam" id="PF13279">
    <property type="entry name" value="4HBT_2"/>
    <property type="match status" value="1"/>
</dbReference>
<dbReference type="PANTHER" id="PTHR31793:SF37">
    <property type="entry name" value="ACYL-COA THIOESTER HYDROLASE YBGC"/>
    <property type="match status" value="1"/>
</dbReference>
<dbReference type="GO" id="GO:0047617">
    <property type="term" value="F:fatty acyl-CoA hydrolase activity"/>
    <property type="evidence" value="ECO:0007669"/>
    <property type="project" value="TreeGrafter"/>
</dbReference>
<reference evidence="3" key="1">
    <citation type="journal article" date="2014" name="Int. J. Syst. Evol. Microbiol.">
        <title>Complete genome sequence of Corynebacterium casei LMG S-19264T (=DSM 44701T), isolated from a smear-ripened cheese.</title>
        <authorList>
            <consortium name="US DOE Joint Genome Institute (JGI-PGF)"/>
            <person name="Walter F."/>
            <person name="Albersmeier A."/>
            <person name="Kalinowski J."/>
            <person name="Ruckert C."/>
        </authorList>
    </citation>
    <scope>NUCLEOTIDE SEQUENCE</scope>
    <source>
        <strain evidence="3">KCTC 12711</strain>
    </source>
</reference>
<evidence type="ECO:0000313" key="3">
    <source>
        <dbReference type="EMBL" id="GHA11915.1"/>
    </source>
</evidence>
<dbReference type="NCBIfam" id="TIGR02799">
    <property type="entry name" value="thio_ybgC"/>
    <property type="match status" value="1"/>
</dbReference>
<dbReference type="PROSITE" id="PS01328">
    <property type="entry name" value="4HBCOA_THIOESTERASE"/>
    <property type="match status" value="1"/>
</dbReference>
<evidence type="ECO:0000313" key="4">
    <source>
        <dbReference type="Proteomes" id="UP000614811"/>
    </source>
</evidence>
<dbReference type="EMBL" id="BMXA01000003">
    <property type="protein sequence ID" value="GHA11915.1"/>
    <property type="molecule type" value="Genomic_DNA"/>
</dbReference>
<dbReference type="Proteomes" id="UP000614811">
    <property type="component" value="Unassembled WGS sequence"/>
</dbReference>
<dbReference type="FunFam" id="3.10.129.10:FF:000004">
    <property type="entry name" value="Tol-pal system-associated acyl-CoA thioesterase"/>
    <property type="match status" value="1"/>
</dbReference>
<dbReference type="PANTHER" id="PTHR31793">
    <property type="entry name" value="4-HYDROXYBENZOYL-COA THIOESTERASE FAMILY MEMBER"/>
    <property type="match status" value="1"/>
</dbReference>
<dbReference type="InterPro" id="IPR050563">
    <property type="entry name" value="4-hydroxybenzoyl-CoA_TE"/>
</dbReference>
<comment type="similarity">
    <text evidence="1">Belongs to the 4-hydroxybenzoyl-CoA thioesterase family.</text>
</comment>
<dbReference type="PIRSF" id="PIRSF003230">
    <property type="entry name" value="YbgC"/>
    <property type="match status" value="1"/>
</dbReference>
<protein>
    <submittedName>
        <fullName evidence="3">Thioesterase</fullName>
    </submittedName>
</protein>
<reference evidence="3" key="2">
    <citation type="submission" date="2020-09" db="EMBL/GenBank/DDBJ databases">
        <authorList>
            <person name="Sun Q."/>
            <person name="Kim S."/>
        </authorList>
    </citation>
    <scope>NUCLEOTIDE SEQUENCE</scope>
    <source>
        <strain evidence="3">KCTC 12711</strain>
    </source>
</reference>
<keyword evidence="4" id="KW-1185">Reference proteome</keyword>
<evidence type="ECO:0000256" key="1">
    <source>
        <dbReference type="ARBA" id="ARBA00005953"/>
    </source>
</evidence>
<dbReference type="SUPFAM" id="SSF54637">
    <property type="entry name" value="Thioesterase/thiol ester dehydrase-isomerase"/>
    <property type="match status" value="1"/>
</dbReference>
<organism evidence="3 4">
    <name type="scientific">Arenicella chitinivorans</name>
    <dbReference type="NCBI Taxonomy" id="1329800"/>
    <lineage>
        <taxon>Bacteria</taxon>
        <taxon>Pseudomonadati</taxon>
        <taxon>Pseudomonadota</taxon>
        <taxon>Gammaproteobacteria</taxon>
        <taxon>Arenicellales</taxon>
        <taxon>Arenicellaceae</taxon>
        <taxon>Arenicella</taxon>
    </lineage>
</organism>
<sequence length="136" mass="15537">MNDSASEFELPLRVYYEDTDAGGVVYHANYLNFMERCRCEWLEYLGFDVAKMQQNDGVMFVVRQAEIDFDVPARLFDQLRVTARALHVGKVKLVVEQKIYNHEKLLCKAIIKLATLNSASFKLTAMPAALQSALTR</sequence>
<dbReference type="CDD" id="cd00586">
    <property type="entry name" value="4HBT"/>
    <property type="match status" value="1"/>
</dbReference>
<dbReference type="AlphaFoldDB" id="A0A918RUS2"/>